<dbReference type="GO" id="GO:0009307">
    <property type="term" value="P:DNA restriction-modification system"/>
    <property type="evidence" value="ECO:0007669"/>
    <property type="project" value="UniProtKB-KW"/>
</dbReference>
<evidence type="ECO:0000313" key="6">
    <source>
        <dbReference type="Proteomes" id="UP001337723"/>
    </source>
</evidence>
<dbReference type="InterPro" id="IPR051212">
    <property type="entry name" value="Type-I_RE_S_subunit"/>
</dbReference>
<dbReference type="Proteomes" id="UP001337723">
    <property type="component" value="Chromosome"/>
</dbReference>
<accession>A0AA48HQS6</accession>
<dbReference type="Gene3D" id="3.90.220.20">
    <property type="entry name" value="DNA methylase specificity domains"/>
    <property type="match status" value="2"/>
</dbReference>
<evidence type="ECO:0000256" key="3">
    <source>
        <dbReference type="ARBA" id="ARBA00023125"/>
    </source>
</evidence>
<gene>
    <name evidence="5" type="ORF">MACH21_05030</name>
</gene>
<evidence type="ECO:0000313" key="5">
    <source>
        <dbReference type="EMBL" id="BDW84326.1"/>
    </source>
</evidence>
<dbReference type="AlphaFoldDB" id="A0AA48HQS6"/>
<dbReference type="GO" id="GO:0003677">
    <property type="term" value="F:DNA binding"/>
    <property type="evidence" value="ECO:0007669"/>
    <property type="project" value="UniProtKB-KW"/>
</dbReference>
<evidence type="ECO:0000259" key="4">
    <source>
        <dbReference type="Pfam" id="PF01420"/>
    </source>
</evidence>
<keyword evidence="6" id="KW-1185">Reference proteome</keyword>
<keyword evidence="2" id="KW-0680">Restriction system</keyword>
<dbReference type="PANTHER" id="PTHR43140:SF1">
    <property type="entry name" value="TYPE I RESTRICTION ENZYME ECOKI SPECIFICITY SUBUNIT"/>
    <property type="match status" value="1"/>
</dbReference>
<dbReference type="SUPFAM" id="SSF116734">
    <property type="entry name" value="DNA methylase specificity domain"/>
    <property type="match status" value="2"/>
</dbReference>
<comment type="similarity">
    <text evidence="1">Belongs to the type-I restriction system S methylase family.</text>
</comment>
<dbReference type="InterPro" id="IPR000055">
    <property type="entry name" value="Restrct_endonuc_typeI_TRD"/>
</dbReference>
<dbReference type="CDD" id="cd17517">
    <property type="entry name" value="RMtype1_S_EcoKI_StySPI-TRD2-CR2_like"/>
    <property type="match status" value="1"/>
</dbReference>
<keyword evidence="3" id="KW-0238">DNA-binding</keyword>
<dbReference type="RefSeq" id="WP_338274103.1">
    <property type="nucleotide sequence ID" value="NZ_AP027266.1"/>
</dbReference>
<reference evidence="5 6" key="1">
    <citation type="submission" date="2023-01" db="EMBL/GenBank/DDBJ databases">
        <title>Complete genome sequence of Roseicyclus marinus strain Dej080120_10.</title>
        <authorList>
            <person name="Ueki S."/>
            <person name="Maruyama F."/>
        </authorList>
    </citation>
    <scope>NUCLEOTIDE SEQUENCE [LARGE SCALE GENOMIC DNA]</scope>
    <source>
        <strain evidence="5 6">Dej080120_10</strain>
    </source>
</reference>
<dbReference type="KEGG" id="rmai:MACH21_05030"/>
<evidence type="ECO:0000256" key="2">
    <source>
        <dbReference type="ARBA" id="ARBA00022747"/>
    </source>
</evidence>
<dbReference type="CDD" id="cd17257">
    <property type="entry name" value="RMtype1_S_EcoBI-TRD1-CR1_like"/>
    <property type="match status" value="1"/>
</dbReference>
<feature type="domain" description="Type I restriction modification DNA specificity" evidence="4">
    <location>
        <begin position="24"/>
        <end position="184"/>
    </location>
</feature>
<dbReference type="InterPro" id="IPR044946">
    <property type="entry name" value="Restrct_endonuc_typeI_TRD_sf"/>
</dbReference>
<protein>
    <recommendedName>
        <fullName evidence="4">Type I restriction modification DNA specificity domain-containing protein</fullName>
    </recommendedName>
</protein>
<name>A0AA48HQS6_9RHOB</name>
<dbReference type="Pfam" id="PF01420">
    <property type="entry name" value="Methylase_S"/>
    <property type="match status" value="1"/>
</dbReference>
<sequence length="452" mass="49948">MSFGENIDELIKKSTNGLHSAHPTWERVRIGEIASLVNGFAFKSNGFNETEGMPIVRIRDVTKGEPGTFYRGSIDDPKMTFIENGQIAIGMDGDFNCRVWRGGRALLNQRVCTLEAHEQFYSQQFLACALPGYLKLINDHTSSVTVKHLSSLTVRDIAMPLPPLNEQHRIVEKIETLFARLDKGEEALRDVQKLLARYRQSVLKAAVTGKLTGSDPATWKSVTLGDLLEDIRYGTAKKCRADVEGVAVLRIPNVANGEIDLRDLKYTQLNDREIRTLGLKKGDLLIVRSNGSANLVGRGAVVSDDAVGLAFAGYLIRLRLDRKRLVPDFLQLVLSSPVVRARIERQARSTSGVHNINSGEVKAIAFDLPPVDVQAQIIELVDEHMEKTGDLEAWCQTELARSAALRQSILKDAFAGRLVPQDPTDEPAAALLARIKETRAAAPGRTRRKARA</sequence>
<dbReference type="EMBL" id="AP027266">
    <property type="protein sequence ID" value="BDW84326.1"/>
    <property type="molecule type" value="Genomic_DNA"/>
</dbReference>
<dbReference type="PANTHER" id="PTHR43140">
    <property type="entry name" value="TYPE-1 RESTRICTION ENZYME ECOKI SPECIFICITY PROTEIN"/>
    <property type="match status" value="1"/>
</dbReference>
<organism evidence="5 6">
    <name type="scientific">Roseicyclus marinus</name>
    <dbReference type="NCBI Taxonomy" id="2161673"/>
    <lineage>
        <taxon>Bacteria</taxon>
        <taxon>Pseudomonadati</taxon>
        <taxon>Pseudomonadota</taxon>
        <taxon>Alphaproteobacteria</taxon>
        <taxon>Rhodobacterales</taxon>
        <taxon>Roseobacteraceae</taxon>
        <taxon>Roseicyclus</taxon>
    </lineage>
</organism>
<evidence type="ECO:0000256" key="1">
    <source>
        <dbReference type="ARBA" id="ARBA00010923"/>
    </source>
</evidence>
<dbReference type="REBASE" id="753407">
    <property type="entry name" value="S1.Rma10ORF5050P"/>
</dbReference>
<proteinExistence type="inferred from homology"/>